<dbReference type="AlphaFoldDB" id="A0A315VRC7"/>
<dbReference type="GO" id="GO:0008270">
    <property type="term" value="F:zinc ion binding"/>
    <property type="evidence" value="ECO:0007669"/>
    <property type="project" value="UniProtKB-KW"/>
</dbReference>
<feature type="region of interest" description="Disordered" evidence="12">
    <location>
        <begin position="219"/>
        <end position="344"/>
    </location>
</feature>
<sequence length="870" mass="96537">MACECGPKSPFRQLRVCVLAVATTHPVQRGHWLSCIRSAWFLLCHRSRCLVVRSELQRRVMQQNCRFTNLKSITEGGCVRVKHQGDRKGPRRDRVELKKICHLQITQCHLRHSPRPRTPMGGDGVANGDCMCVLTLPQLKREPIDTDSGGNDRQRTATLGLCTDLGFRINAEDRAVLFWVSSGFPWLWPRCIRDAPQVFASEMNGAYFIQEVVVSDECGSNGGGQTEMEELNVDNQHPPQGQSKAGDQILIQNSSPAGSLSENCEHKEAPVEAQEKSDTSGQLQAKSLWKPIPPLLPEPHRSTSTETRDQSCQTEEQGQPTAANNNGHNTGLCVEPGDPPLLQQPLQTSKSGIQQIIECFRSGTNQLRSMLLREVDTIFECKLCRSLFRGLPNLITHKEYYCLSRLPESDGSSGDDRQSVAMKDLLDAIYPRADRPDYLVRLEPIQTTNKAVFQYLTTDEELARFPSHTTSARESPVAWEGETMEGVENNPVNQPNAPESHSSPGPKTWEADDEAKEEHPKPEDEGSNSGVEDVTISCCLCGQDFNSRRSIRRHCRKMHQTKLEELRKFTETRTVPTSLLSMVKGRPRTLSTPTGKSCPVCLKTFATKANVRRHFDEVHRGLRRDTITPNIASRPGQPFSLEVTPPKKSSNSSPTRAHSSKATPVNSKTSTSNQAQGKPQSKQTNSASCRCTLCKRNYSSQLMLKRHMRIVHKIYSVKNNKSGGTPSPAPAVNTSSTGSSNVSVSNNERQQTVHQSRPISPPLTRRSEKHSLSRNAPSSTSSSNQTPHTRRHDVQSESSPVTSSTEVKVTKNFSLHACDQCGRAFAKKHDGASCNKTALYLESHKRSHRNATVGAVSRRKGVSTRSKSLL</sequence>
<keyword evidence="10" id="KW-0539">Nucleus</keyword>
<dbReference type="InterPro" id="IPR041697">
    <property type="entry name" value="Znf-C2H2_11"/>
</dbReference>
<keyword evidence="8" id="KW-0238">DNA-binding</keyword>
<dbReference type="PANTHER" id="PTHR21020:SF0">
    <property type="entry name" value="ZINC FINGER PROTEIN 800"/>
    <property type="match status" value="1"/>
</dbReference>
<keyword evidence="7" id="KW-0805">Transcription regulation</keyword>
<feature type="compositionally biased region" description="Polar residues" evidence="12">
    <location>
        <begin position="748"/>
        <end position="758"/>
    </location>
</feature>
<feature type="compositionally biased region" description="Polar residues" evidence="12">
    <location>
        <begin position="233"/>
        <end position="262"/>
    </location>
</feature>
<feature type="non-terminal residue" evidence="14">
    <location>
        <position position="870"/>
    </location>
</feature>
<comment type="caution">
    <text evidence="14">The sequence shown here is derived from an EMBL/GenBank/DDBJ whole genome shotgun (WGS) entry which is preliminary data.</text>
</comment>
<dbReference type="InterPro" id="IPR036236">
    <property type="entry name" value="Znf_C2H2_sf"/>
</dbReference>
<evidence type="ECO:0000256" key="2">
    <source>
        <dbReference type="ARBA" id="ARBA00006991"/>
    </source>
</evidence>
<feature type="domain" description="C2H2-type" evidence="13">
    <location>
        <begin position="689"/>
        <end position="712"/>
    </location>
</feature>
<accession>A0A315VRC7</accession>
<keyword evidence="5 11" id="KW-0863">Zinc-finger</keyword>
<evidence type="ECO:0000256" key="6">
    <source>
        <dbReference type="ARBA" id="ARBA00022833"/>
    </source>
</evidence>
<dbReference type="GO" id="GO:0003677">
    <property type="term" value="F:DNA binding"/>
    <property type="evidence" value="ECO:0007669"/>
    <property type="project" value="UniProtKB-KW"/>
</dbReference>
<reference evidence="14 15" key="1">
    <citation type="journal article" date="2018" name="G3 (Bethesda)">
        <title>A High-Quality Reference Genome for the Invasive Mosquitofish Gambusia affinis Using a Chicago Library.</title>
        <authorList>
            <person name="Hoffberg S.L."/>
            <person name="Troendle N.J."/>
            <person name="Glenn T.C."/>
            <person name="Mahmud O."/>
            <person name="Louha S."/>
            <person name="Chalopin D."/>
            <person name="Bennetzen J.L."/>
            <person name="Mauricio R."/>
        </authorList>
    </citation>
    <scope>NUCLEOTIDE SEQUENCE [LARGE SCALE GENOMIC DNA]</scope>
    <source>
        <strain evidence="14">NE01/NJP1002.9</strain>
        <tissue evidence="14">Muscle</tissue>
    </source>
</reference>
<evidence type="ECO:0000256" key="5">
    <source>
        <dbReference type="ARBA" id="ARBA00022771"/>
    </source>
</evidence>
<feature type="domain" description="C2H2-type" evidence="13">
    <location>
        <begin position="596"/>
        <end position="624"/>
    </location>
</feature>
<evidence type="ECO:0000256" key="11">
    <source>
        <dbReference type="PROSITE-ProRule" id="PRU00042"/>
    </source>
</evidence>
<feature type="compositionally biased region" description="Basic and acidic residues" evidence="12">
    <location>
        <begin position="263"/>
        <end position="278"/>
    </location>
</feature>
<keyword evidence="6" id="KW-0862">Zinc</keyword>
<dbReference type="InterPro" id="IPR013087">
    <property type="entry name" value="Znf_C2H2_type"/>
</dbReference>
<feature type="compositionally biased region" description="Basic and acidic residues" evidence="12">
    <location>
        <begin position="298"/>
        <end position="309"/>
    </location>
</feature>
<keyword evidence="4" id="KW-0677">Repeat</keyword>
<feature type="compositionally biased region" description="Low complexity" evidence="12">
    <location>
        <begin position="796"/>
        <end position="806"/>
    </location>
</feature>
<protein>
    <recommendedName>
        <fullName evidence="13">C2H2-type domain-containing protein</fullName>
    </recommendedName>
</protein>
<dbReference type="Gene3D" id="3.30.160.60">
    <property type="entry name" value="Classic Zinc Finger"/>
    <property type="match status" value="1"/>
</dbReference>
<feature type="region of interest" description="Disordered" evidence="12">
    <location>
        <begin position="626"/>
        <end position="687"/>
    </location>
</feature>
<dbReference type="SMART" id="SM00355">
    <property type="entry name" value="ZnF_C2H2"/>
    <property type="match status" value="5"/>
</dbReference>
<dbReference type="SUPFAM" id="SSF57667">
    <property type="entry name" value="beta-beta-alpha zinc fingers"/>
    <property type="match status" value="1"/>
</dbReference>
<keyword evidence="9" id="KW-0804">Transcription</keyword>
<name>A0A315VRC7_GAMAF</name>
<dbReference type="GO" id="GO:0005634">
    <property type="term" value="C:nucleus"/>
    <property type="evidence" value="ECO:0007669"/>
    <property type="project" value="UniProtKB-SubCell"/>
</dbReference>
<feature type="region of interest" description="Disordered" evidence="12">
    <location>
        <begin position="845"/>
        <end position="870"/>
    </location>
</feature>
<organism evidence="14 15">
    <name type="scientific">Gambusia affinis</name>
    <name type="common">Western mosquitofish</name>
    <name type="synonym">Heterandria affinis</name>
    <dbReference type="NCBI Taxonomy" id="33528"/>
    <lineage>
        <taxon>Eukaryota</taxon>
        <taxon>Metazoa</taxon>
        <taxon>Chordata</taxon>
        <taxon>Craniata</taxon>
        <taxon>Vertebrata</taxon>
        <taxon>Euteleostomi</taxon>
        <taxon>Actinopterygii</taxon>
        <taxon>Neopterygii</taxon>
        <taxon>Teleostei</taxon>
        <taxon>Neoteleostei</taxon>
        <taxon>Acanthomorphata</taxon>
        <taxon>Ovalentaria</taxon>
        <taxon>Atherinomorphae</taxon>
        <taxon>Cyprinodontiformes</taxon>
        <taxon>Poeciliidae</taxon>
        <taxon>Poeciliinae</taxon>
        <taxon>Gambusia</taxon>
    </lineage>
</organism>
<evidence type="ECO:0000256" key="8">
    <source>
        <dbReference type="ARBA" id="ARBA00023125"/>
    </source>
</evidence>
<feature type="region of interest" description="Disordered" evidence="12">
    <location>
        <begin position="718"/>
        <end position="806"/>
    </location>
</feature>
<dbReference type="PROSITE" id="PS50157">
    <property type="entry name" value="ZINC_FINGER_C2H2_2"/>
    <property type="match status" value="3"/>
</dbReference>
<evidence type="ECO:0000256" key="1">
    <source>
        <dbReference type="ARBA" id="ARBA00004123"/>
    </source>
</evidence>
<feature type="compositionally biased region" description="Polar residues" evidence="12">
    <location>
        <begin position="310"/>
        <end position="329"/>
    </location>
</feature>
<feature type="domain" description="C2H2-type" evidence="13">
    <location>
        <begin position="536"/>
        <end position="564"/>
    </location>
</feature>
<gene>
    <name evidence="14" type="ORF">CCH79_00015190</name>
</gene>
<evidence type="ECO:0000313" key="14">
    <source>
        <dbReference type="EMBL" id="PWA26100.1"/>
    </source>
</evidence>
<evidence type="ECO:0000256" key="3">
    <source>
        <dbReference type="ARBA" id="ARBA00022723"/>
    </source>
</evidence>
<evidence type="ECO:0000256" key="4">
    <source>
        <dbReference type="ARBA" id="ARBA00022737"/>
    </source>
</evidence>
<keyword evidence="3" id="KW-0479">Metal-binding</keyword>
<evidence type="ECO:0000256" key="7">
    <source>
        <dbReference type="ARBA" id="ARBA00023015"/>
    </source>
</evidence>
<dbReference type="EMBL" id="NHOQ01001223">
    <property type="protein sequence ID" value="PWA26100.1"/>
    <property type="molecule type" value="Genomic_DNA"/>
</dbReference>
<comment type="similarity">
    <text evidence="2">Belongs to the krueppel C2H2-type zinc-finger protein family.</text>
</comment>
<dbReference type="PANTHER" id="PTHR21020">
    <property type="entry name" value="ZINC FINGER PROTEIN 800"/>
    <property type="match status" value="1"/>
</dbReference>
<evidence type="ECO:0000256" key="12">
    <source>
        <dbReference type="SAM" id="MobiDB-lite"/>
    </source>
</evidence>
<comment type="subcellular location">
    <subcellularLocation>
        <location evidence="1">Nucleus</location>
    </subcellularLocation>
</comment>
<feature type="region of interest" description="Disordered" evidence="12">
    <location>
        <begin position="486"/>
        <end position="531"/>
    </location>
</feature>
<evidence type="ECO:0000256" key="10">
    <source>
        <dbReference type="ARBA" id="ARBA00023242"/>
    </source>
</evidence>
<keyword evidence="15" id="KW-1185">Reference proteome</keyword>
<evidence type="ECO:0000313" key="15">
    <source>
        <dbReference type="Proteomes" id="UP000250572"/>
    </source>
</evidence>
<dbReference type="InterPro" id="IPR039149">
    <property type="entry name" value="ZNF800"/>
</dbReference>
<dbReference type="PROSITE" id="PS00028">
    <property type="entry name" value="ZINC_FINGER_C2H2_1"/>
    <property type="match status" value="3"/>
</dbReference>
<evidence type="ECO:0000259" key="13">
    <source>
        <dbReference type="PROSITE" id="PS50157"/>
    </source>
</evidence>
<proteinExistence type="inferred from homology"/>
<dbReference type="Pfam" id="PF16622">
    <property type="entry name" value="zf-C2H2_11"/>
    <property type="match status" value="1"/>
</dbReference>
<feature type="compositionally biased region" description="Low complexity" evidence="12">
    <location>
        <begin position="773"/>
        <end position="783"/>
    </location>
</feature>
<feature type="compositionally biased region" description="Low complexity" evidence="12">
    <location>
        <begin position="732"/>
        <end position="747"/>
    </location>
</feature>
<feature type="compositionally biased region" description="Polar residues" evidence="12">
    <location>
        <begin position="490"/>
        <end position="505"/>
    </location>
</feature>
<dbReference type="STRING" id="33528.ENSGAFP00000025709"/>
<dbReference type="Proteomes" id="UP000250572">
    <property type="component" value="Unassembled WGS sequence"/>
</dbReference>
<evidence type="ECO:0000256" key="9">
    <source>
        <dbReference type="ARBA" id="ARBA00023163"/>
    </source>
</evidence>
<feature type="compositionally biased region" description="Polar residues" evidence="12">
    <location>
        <begin position="655"/>
        <end position="687"/>
    </location>
</feature>